<evidence type="ECO:0000313" key="3">
    <source>
        <dbReference type="Proteomes" id="UP000194236"/>
    </source>
</evidence>
<sequence length="175" mass="21002">EQLNEQIDEFLFQISKYFQLTDTHKVLEYLIQRYHIYEYNVDSLIGAFLPYHETRIFIRLLQTCSAVKNPQNYRFYWMKKFQENGVPITKSNLLKHCLSDLEFTHYVTDSIFKGLRYDPNNSMFPSFLLSFCMNLMQRSTKDMIVSHILSVISRCIRRHAENSQLFIVAYMLFSH</sequence>
<dbReference type="GO" id="GO:0030686">
    <property type="term" value="C:90S preribosome"/>
    <property type="evidence" value="ECO:0007669"/>
    <property type="project" value="TreeGrafter"/>
</dbReference>
<feature type="non-terminal residue" evidence="2">
    <location>
        <position position="175"/>
    </location>
</feature>
<comment type="similarity">
    <text evidence="1">Belongs to the HEATR1/UTP10 family.</text>
</comment>
<protein>
    <recommendedName>
        <fullName evidence="1">HEAT repeat-containing protein 1</fullName>
    </recommendedName>
</protein>
<dbReference type="PANTHER" id="PTHR13457:SF1">
    <property type="entry name" value="HEAT REPEAT-CONTAINING PROTEIN 1"/>
    <property type="match status" value="1"/>
</dbReference>
<comment type="subcellular location">
    <subcellularLocation>
        <location evidence="1">Nucleus</location>
        <location evidence="1">Nucleolus</location>
    </subcellularLocation>
</comment>
<evidence type="ECO:0000256" key="1">
    <source>
        <dbReference type="RuleBase" id="RU367065"/>
    </source>
</evidence>
<dbReference type="AlphaFoldDB" id="A0A1Y3B6U8"/>
<reference evidence="2 3" key="1">
    <citation type="submission" date="2017-03" db="EMBL/GenBank/DDBJ databases">
        <title>Genome Survey of Euroglyphus maynei.</title>
        <authorList>
            <person name="Arlian L.G."/>
            <person name="Morgan M.S."/>
            <person name="Rider S.D."/>
        </authorList>
    </citation>
    <scope>NUCLEOTIDE SEQUENCE [LARGE SCALE GENOMIC DNA]</scope>
    <source>
        <strain evidence="2">Arlian Lab</strain>
        <tissue evidence="2">Whole body</tissue>
    </source>
</reference>
<dbReference type="GO" id="GO:0034455">
    <property type="term" value="C:t-UTP complex"/>
    <property type="evidence" value="ECO:0007669"/>
    <property type="project" value="TreeGrafter"/>
</dbReference>
<keyword evidence="1" id="KW-0539">Nucleus</keyword>
<dbReference type="InterPro" id="IPR040191">
    <property type="entry name" value="UTP10"/>
</dbReference>
<comment type="caution">
    <text evidence="2">The sequence shown here is derived from an EMBL/GenBank/DDBJ whole genome shotgun (WGS) entry which is preliminary data.</text>
</comment>
<dbReference type="OrthoDB" id="31183at2759"/>
<organism evidence="2 3">
    <name type="scientific">Euroglyphus maynei</name>
    <name type="common">Mayne's house dust mite</name>
    <dbReference type="NCBI Taxonomy" id="6958"/>
    <lineage>
        <taxon>Eukaryota</taxon>
        <taxon>Metazoa</taxon>
        <taxon>Ecdysozoa</taxon>
        <taxon>Arthropoda</taxon>
        <taxon>Chelicerata</taxon>
        <taxon>Arachnida</taxon>
        <taxon>Acari</taxon>
        <taxon>Acariformes</taxon>
        <taxon>Sarcoptiformes</taxon>
        <taxon>Astigmata</taxon>
        <taxon>Psoroptidia</taxon>
        <taxon>Analgoidea</taxon>
        <taxon>Pyroglyphidae</taxon>
        <taxon>Pyroglyphinae</taxon>
        <taxon>Euroglyphus</taxon>
    </lineage>
</organism>
<dbReference type="GO" id="GO:0045943">
    <property type="term" value="P:positive regulation of transcription by RNA polymerase I"/>
    <property type="evidence" value="ECO:0007669"/>
    <property type="project" value="TreeGrafter"/>
</dbReference>
<dbReference type="GO" id="GO:0030515">
    <property type="term" value="F:snoRNA binding"/>
    <property type="evidence" value="ECO:0007669"/>
    <property type="project" value="TreeGrafter"/>
</dbReference>
<dbReference type="EMBL" id="MUJZ01036856">
    <property type="protein sequence ID" value="OTF76561.1"/>
    <property type="molecule type" value="Genomic_DNA"/>
</dbReference>
<dbReference type="GO" id="GO:0032040">
    <property type="term" value="C:small-subunit processome"/>
    <property type="evidence" value="ECO:0007669"/>
    <property type="project" value="TreeGrafter"/>
</dbReference>
<dbReference type="Proteomes" id="UP000194236">
    <property type="component" value="Unassembled WGS sequence"/>
</dbReference>
<dbReference type="PANTHER" id="PTHR13457">
    <property type="entry name" value="BAP28"/>
    <property type="match status" value="1"/>
</dbReference>
<keyword evidence="1" id="KW-0690">Ribosome biogenesis</keyword>
<keyword evidence="1" id="KW-0687">Ribonucleoprotein</keyword>
<keyword evidence="3" id="KW-1185">Reference proteome</keyword>
<accession>A0A1Y3B6U8</accession>
<evidence type="ECO:0000313" key="2">
    <source>
        <dbReference type="EMBL" id="OTF76561.1"/>
    </source>
</evidence>
<name>A0A1Y3B6U8_EURMA</name>
<feature type="non-terminal residue" evidence="2">
    <location>
        <position position="1"/>
    </location>
</feature>
<gene>
    <name evidence="2" type="ORF">BLA29_012608</name>
</gene>
<dbReference type="GO" id="GO:0000462">
    <property type="term" value="P:maturation of SSU-rRNA from tricistronic rRNA transcript (SSU-rRNA, 5.8S rRNA, LSU-rRNA)"/>
    <property type="evidence" value="ECO:0007669"/>
    <property type="project" value="TreeGrafter"/>
</dbReference>
<keyword evidence="1" id="KW-0698">rRNA processing</keyword>
<proteinExistence type="inferred from homology"/>
<comment type="function">
    <text evidence="1">Involved in nucleolar processing of pre-18S ribosomal RNA.</text>
</comment>